<dbReference type="GO" id="GO:0006508">
    <property type="term" value="P:proteolysis"/>
    <property type="evidence" value="ECO:0007669"/>
    <property type="project" value="UniProtKB-KW"/>
</dbReference>
<feature type="transmembrane region" description="Helical" evidence="2">
    <location>
        <begin position="65"/>
        <end position="90"/>
    </location>
</feature>
<organism evidence="4 5">
    <name type="scientific">Paucilactobacillus suebicus DSM 5007 = KCTC 3549</name>
    <dbReference type="NCBI Taxonomy" id="1423807"/>
    <lineage>
        <taxon>Bacteria</taxon>
        <taxon>Bacillati</taxon>
        <taxon>Bacillota</taxon>
        <taxon>Bacilli</taxon>
        <taxon>Lactobacillales</taxon>
        <taxon>Lactobacillaceae</taxon>
        <taxon>Paucilactobacillus</taxon>
    </lineage>
</organism>
<feature type="domain" description="CAAX prenyl protease 2/Lysostaphin resistance protein A-like" evidence="3">
    <location>
        <begin position="94"/>
        <end position="198"/>
    </location>
</feature>
<dbReference type="GO" id="GO:0004175">
    <property type="term" value="F:endopeptidase activity"/>
    <property type="evidence" value="ECO:0007669"/>
    <property type="project" value="UniProtKB-ARBA"/>
</dbReference>
<reference evidence="4 5" key="1">
    <citation type="journal article" date="2015" name="Genome Announc.">
        <title>Expanding the biotechnology potential of lactobacilli through comparative genomics of 213 strains and associated genera.</title>
        <authorList>
            <person name="Sun Z."/>
            <person name="Harris H.M."/>
            <person name="McCann A."/>
            <person name="Guo C."/>
            <person name="Argimon S."/>
            <person name="Zhang W."/>
            <person name="Yang X."/>
            <person name="Jeffery I.B."/>
            <person name="Cooney J.C."/>
            <person name="Kagawa T.F."/>
            <person name="Liu W."/>
            <person name="Song Y."/>
            <person name="Salvetti E."/>
            <person name="Wrobel A."/>
            <person name="Rasinkangas P."/>
            <person name="Parkhill J."/>
            <person name="Rea M.C."/>
            <person name="O'Sullivan O."/>
            <person name="Ritari J."/>
            <person name="Douillard F.P."/>
            <person name="Paul Ross R."/>
            <person name="Yang R."/>
            <person name="Briner A.E."/>
            <person name="Felis G.E."/>
            <person name="de Vos W.M."/>
            <person name="Barrangou R."/>
            <person name="Klaenhammer T.R."/>
            <person name="Caufield P.W."/>
            <person name="Cui Y."/>
            <person name="Zhang H."/>
            <person name="O'Toole P.W."/>
        </authorList>
    </citation>
    <scope>NUCLEOTIDE SEQUENCE [LARGE SCALE GENOMIC DNA]</scope>
    <source>
        <strain evidence="4 5">DSM 5007</strain>
    </source>
</reference>
<dbReference type="Pfam" id="PF02517">
    <property type="entry name" value="Rce1-like"/>
    <property type="match status" value="1"/>
</dbReference>
<feature type="transmembrane region" description="Helical" evidence="2">
    <location>
        <begin position="25"/>
        <end position="44"/>
    </location>
</feature>
<name>A0A0R1W9N2_9LACO</name>
<dbReference type="eggNOG" id="COG1266">
    <property type="taxonomic scope" value="Bacteria"/>
</dbReference>
<accession>A0A0R1W9N2</accession>
<feature type="transmembrane region" description="Helical" evidence="2">
    <location>
        <begin position="96"/>
        <end position="121"/>
    </location>
</feature>
<keyword evidence="2" id="KW-0812">Transmembrane</keyword>
<dbReference type="EMBL" id="AZGF01000014">
    <property type="protein sequence ID" value="KRM11827.1"/>
    <property type="molecule type" value="Genomic_DNA"/>
</dbReference>
<dbReference type="InterPro" id="IPR003675">
    <property type="entry name" value="Rce1/LyrA-like_dom"/>
</dbReference>
<feature type="transmembrane region" description="Helical" evidence="2">
    <location>
        <begin position="165"/>
        <end position="192"/>
    </location>
</feature>
<dbReference type="PATRIC" id="fig|1423807.3.peg.506"/>
<dbReference type="Proteomes" id="UP000051820">
    <property type="component" value="Unassembled WGS sequence"/>
</dbReference>
<keyword evidence="2" id="KW-1133">Transmembrane helix</keyword>
<sequence length="249" mass="27936">MILIGLIILFGSDYLLQMMHLGHSSIQYFGLRIFIILIAIINLFTLGTNKITSQRIGYRRPVRTAWILTIICLVIVFMMSGFIINVAQVIEQPNHILQVIIMALSAGMFEETVCRGLMFSVFANMAKNGKHPLLWAGILNSAIFGLLHLNNYFSNGQGLNITVQQVFYAFAIGLTFSVVHIATNGLWVGIILHTLFDFQPTISSAITQANNWIVLLIIFVPIIIIAIFYLVKADSLVKPGMDIRFNIQY</sequence>
<feature type="transmembrane region" description="Helical" evidence="2">
    <location>
        <begin position="212"/>
        <end position="231"/>
    </location>
</feature>
<dbReference type="AlphaFoldDB" id="A0A0R1W9N2"/>
<evidence type="ECO:0000313" key="4">
    <source>
        <dbReference type="EMBL" id="KRM11827.1"/>
    </source>
</evidence>
<evidence type="ECO:0000256" key="1">
    <source>
        <dbReference type="ARBA" id="ARBA00009067"/>
    </source>
</evidence>
<dbReference type="STRING" id="1423807.FD16_GL000498"/>
<keyword evidence="4" id="KW-0378">Hydrolase</keyword>
<keyword evidence="2" id="KW-0472">Membrane</keyword>
<keyword evidence="5" id="KW-1185">Reference proteome</keyword>
<dbReference type="GO" id="GO:0080120">
    <property type="term" value="P:CAAX-box protein maturation"/>
    <property type="evidence" value="ECO:0007669"/>
    <property type="project" value="UniProtKB-ARBA"/>
</dbReference>
<evidence type="ECO:0000313" key="5">
    <source>
        <dbReference type="Proteomes" id="UP000051820"/>
    </source>
</evidence>
<evidence type="ECO:0000256" key="2">
    <source>
        <dbReference type="SAM" id="Phobius"/>
    </source>
</evidence>
<feature type="transmembrane region" description="Helical" evidence="2">
    <location>
        <begin position="133"/>
        <end position="153"/>
    </location>
</feature>
<comment type="caution">
    <text evidence="4">The sequence shown here is derived from an EMBL/GenBank/DDBJ whole genome shotgun (WGS) entry which is preliminary data.</text>
</comment>
<keyword evidence="4" id="KW-0645">Protease</keyword>
<evidence type="ECO:0000259" key="3">
    <source>
        <dbReference type="Pfam" id="PF02517"/>
    </source>
</evidence>
<gene>
    <name evidence="4" type="ORF">FD16_GL000498</name>
</gene>
<protein>
    <submittedName>
        <fullName evidence="4">Metal-dependent membrane protease</fullName>
    </submittedName>
</protein>
<proteinExistence type="inferred from homology"/>
<comment type="similarity">
    <text evidence="1">Belongs to the UPF0177 family.</text>
</comment>